<dbReference type="Pfam" id="PF03600">
    <property type="entry name" value="CitMHS"/>
    <property type="match status" value="1"/>
</dbReference>
<evidence type="ECO:0000313" key="12">
    <source>
        <dbReference type="EMBL" id="SMX81437.1"/>
    </source>
</evidence>
<evidence type="ECO:0000256" key="5">
    <source>
        <dbReference type="ARBA" id="ARBA00023136"/>
    </source>
</evidence>
<evidence type="ECO:0000313" key="10">
    <source>
        <dbReference type="EMBL" id="PCC19435.1"/>
    </source>
</evidence>
<name>A0A2A3YYX3_BREAU</name>
<evidence type="ECO:0000256" key="1">
    <source>
        <dbReference type="ARBA" id="ARBA00004141"/>
    </source>
</evidence>
<evidence type="ECO:0000256" key="6">
    <source>
        <dbReference type="SAM" id="MobiDB-lite"/>
    </source>
</evidence>
<feature type="domain" description="Citrate transporter-like" evidence="8">
    <location>
        <begin position="282"/>
        <end position="439"/>
    </location>
</feature>
<evidence type="ECO:0000256" key="7">
    <source>
        <dbReference type="SAM" id="Phobius"/>
    </source>
</evidence>
<keyword evidence="4 7" id="KW-1133">Transmembrane helix</keyword>
<feature type="transmembrane region" description="Helical" evidence="7">
    <location>
        <begin position="308"/>
        <end position="326"/>
    </location>
</feature>
<accession>A0A2H1J1T5</accession>
<proteinExistence type="predicted"/>
<feature type="transmembrane region" description="Helical" evidence="7">
    <location>
        <begin position="430"/>
        <end position="449"/>
    </location>
</feature>
<keyword evidence="5 7" id="KW-0472">Membrane</keyword>
<evidence type="ECO:0000313" key="14">
    <source>
        <dbReference type="Proteomes" id="UP000218620"/>
    </source>
</evidence>
<evidence type="ECO:0000256" key="3">
    <source>
        <dbReference type="ARBA" id="ARBA00022692"/>
    </source>
</evidence>
<dbReference type="Proteomes" id="UP000218377">
    <property type="component" value="Unassembled WGS sequence"/>
</dbReference>
<dbReference type="EMBL" id="FXZI01000003">
    <property type="protein sequence ID" value="SMX81437.1"/>
    <property type="molecule type" value="Genomic_DNA"/>
</dbReference>
<feature type="transmembrane region" description="Helical" evidence="7">
    <location>
        <begin position="97"/>
        <end position="121"/>
    </location>
</feature>
<organism evidence="11 14">
    <name type="scientific">Brevibacterium aurantiacum</name>
    <dbReference type="NCBI Taxonomy" id="273384"/>
    <lineage>
        <taxon>Bacteria</taxon>
        <taxon>Bacillati</taxon>
        <taxon>Actinomycetota</taxon>
        <taxon>Actinomycetes</taxon>
        <taxon>Micrococcales</taxon>
        <taxon>Brevibacteriaceae</taxon>
        <taxon>Brevibacterium</taxon>
    </lineage>
</organism>
<comment type="subcellular location">
    <subcellularLocation>
        <location evidence="1">Membrane</location>
        <topology evidence="1">Multi-pass membrane protein</topology>
    </subcellularLocation>
</comment>
<evidence type="ECO:0000256" key="2">
    <source>
        <dbReference type="ARBA" id="ARBA00022448"/>
    </source>
</evidence>
<evidence type="ECO:0000313" key="15">
    <source>
        <dbReference type="Proteomes" id="UP000234300"/>
    </source>
</evidence>
<accession>A0A2A3YYX3</accession>
<dbReference type="RefSeq" id="WP_096158517.1">
    <property type="nucleotide sequence ID" value="NZ_FXZI01000003.1"/>
</dbReference>
<dbReference type="Proteomes" id="UP000218620">
    <property type="component" value="Unassembled WGS sequence"/>
</dbReference>
<dbReference type="EMBL" id="NRGQ01000003">
    <property type="protein sequence ID" value="PCC44540.1"/>
    <property type="molecule type" value="Genomic_DNA"/>
</dbReference>
<dbReference type="Proteomes" id="UP000234300">
    <property type="component" value="Unassembled WGS sequence"/>
</dbReference>
<protein>
    <submittedName>
        <fullName evidence="11">C4-dicarboxylate ABC transporter</fullName>
    </submittedName>
    <submittedName>
        <fullName evidence="12">Na+/H+ antiporter NhaD</fullName>
    </submittedName>
</protein>
<evidence type="ECO:0000259" key="9">
    <source>
        <dbReference type="Pfam" id="PF07158"/>
    </source>
</evidence>
<evidence type="ECO:0000313" key="11">
    <source>
        <dbReference type="EMBL" id="PCC44540.1"/>
    </source>
</evidence>
<keyword evidence="3 7" id="KW-0812">Transmembrane</keyword>
<dbReference type="InterPro" id="IPR004680">
    <property type="entry name" value="Cit_transptr-like_dom"/>
</dbReference>
<evidence type="ECO:0000313" key="13">
    <source>
        <dbReference type="Proteomes" id="UP000218377"/>
    </source>
</evidence>
<feature type="transmembrane region" description="Helical" evidence="7">
    <location>
        <begin position="263"/>
        <end position="296"/>
    </location>
</feature>
<keyword evidence="2" id="KW-0813">Transport</keyword>
<gene>
    <name evidence="12" type="ORF">BAURA86_01182</name>
    <name evidence="11" type="ORF">CIK65_02875</name>
    <name evidence="10" type="ORF">CIK79_14740</name>
</gene>
<reference evidence="12 15" key="2">
    <citation type="submission" date="2017-03" db="EMBL/GenBank/DDBJ databases">
        <authorList>
            <person name="Afonso C.L."/>
            <person name="Miller P.J."/>
            <person name="Scott M.A."/>
            <person name="Spackman E."/>
            <person name="Goraichik I."/>
            <person name="Dimitrov K.M."/>
            <person name="Suarez D.L."/>
            <person name="Swayne D.E."/>
        </authorList>
    </citation>
    <scope>NUCLEOTIDE SEQUENCE [LARGE SCALE GENOMIC DNA]</scope>
    <source>
        <strain evidence="12">8</strain>
        <strain evidence="15">8(6)</strain>
    </source>
</reference>
<feature type="region of interest" description="Disordered" evidence="6">
    <location>
        <begin position="210"/>
        <end position="234"/>
    </location>
</feature>
<evidence type="ECO:0000259" key="8">
    <source>
        <dbReference type="Pfam" id="PF03600"/>
    </source>
</evidence>
<dbReference type="AlphaFoldDB" id="A0A2A3YYX3"/>
<dbReference type="EMBL" id="NRGX01000001">
    <property type="protein sequence ID" value="PCC19435.1"/>
    <property type="molecule type" value="Genomic_DNA"/>
</dbReference>
<reference evidence="13 14" key="1">
    <citation type="journal article" date="2017" name="Elife">
        <title>Extensive horizontal gene transfer in cheese-associated bacteria.</title>
        <authorList>
            <person name="Bonham K.S."/>
            <person name="Wolfe B.E."/>
            <person name="Dutton R.J."/>
        </authorList>
    </citation>
    <scope>NUCLEOTIDE SEQUENCE [LARGE SCALE GENOMIC DNA]</scope>
    <source>
        <strain evidence="11 14">962_8</strain>
        <strain evidence="10 13">JB5</strain>
    </source>
</reference>
<feature type="transmembrane region" description="Helical" evidence="7">
    <location>
        <begin position="347"/>
        <end position="374"/>
    </location>
</feature>
<feature type="transmembrane region" description="Helical" evidence="7">
    <location>
        <begin position="53"/>
        <end position="71"/>
    </location>
</feature>
<feature type="transmembrane region" description="Helical" evidence="7">
    <location>
        <begin position="176"/>
        <end position="196"/>
    </location>
</feature>
<dbReference type="InterPro" id="IPR009827">
    <property type="entry name" value="MatC_N"/>
</dbReference>
<evidence type="ECO:0000256" key="4">
    <source>
        <dbReference type="ARBA" id="ARBA00022989"/>
    </source>
</evidence>
<dbReference type="Pfam" id="PF07158">
    <property type="entry name" value="MatC_N"/>
    <property type="match status" value="1"/>
</dbReference>
<sequence length="455" mass="46885">MTMIQILMLVVLVVMFIAATKWPINIGVMGLVAAFAFGAFVFGMDDKEILEEFPASIVLTIVGVTFFFSIAQKNGTIRILVDLAIRAVHGRINVVPWIFFVISSLLTALGTFSPAAVALLAPAAMGFCATTGYSGVVMAAMVINGAHAGGFSPISVSGNIVRDIAESNGFHIDGGALFVAAYVVNLIVTILTVVVMKALNRLRTTPEPEDFIAGSGPLASGSMPRDTGSTGTSVSGSGQGTAVAVAAPAPAPTVRSQMTGHVWLTISLICVMVIGAVGFELPIGFLALACGLVLAFTSLKNSESLVSGISWSTVLLVTGMIIYVSLLTHAGVIDSLSTMAVAMGAPLLVAVVLCYVIGISSAFASSTALLTALIPLSIPLLEQSDLSATAVMAALAVSATIVDVSPFSTDGALIIANTQGKEAKTIWRDLMIYAGFVVLSAPLLSWALLVPTGIM</sequence>
<feature type="domain" description="Dicarboxylate carrier MatC N-terminal" evidence="9">
    <location>
        <begin position="4"/>
        <end position="150"/>
    </location>
</feature>